<comment type="caution">
    <text evidence="2">The sequence shown here is derived from an EMBL/GenBank/DDBJ whole genome shotgun (WGS) entry which is preliminary data.</text>
</comment>
<dbReference type="eggNOG" id="ENOG502RVVV">
    <property type="taxonomic scope" value="Eukaryota"/>
</dbReference>
<reference evidence="2 3" key="1">
    <citation type="submission" date="2013-03" db="EMBL/GenBank/DDBJ databases">
        <title>The Genome Sequence of Capronia epimyces CBS 606.96.</title>
        <authorList>
            <consortium name="The Broad Institute Genomics Platform"/>
            <person name="Cuomo C."/>
            <person name="de Hoog S."/>
            <person name="Gorbushina A."/>
            <person name="Walker B."/>
            <person name="Young S.K."/>
            <person name="Zeng Q."/>
            <person name="Gargeya S."/>
            <person name="Fitzgerald M."/>
            <person name="Haas B."/>
            <person name="Abouelleil A."/>
            <person name="Allen A.W."/>
            <person name="Alvarado L."/>
            <person name="Arachchi H.M."/>
            <person name="Berlin A.M."/>
            <person name="Chapman S.B."/>
            <person name="Gainer-Dewar J."/>
            <person name="Goldberg J."/>
            <person name="Griggs A."/>
            <person name="Gujja S."/>
            <person name="Hansen M."/>
            <person name="Howarth C."/>
            <person name="Imamovic A."/>
            <person name="Ireland A."/>
            <person name="Larimer J."/>
            <person name="McCowan C."/>
            <person name="Murphy C."/>
            <person name="Pearson M."/>
            <person name="Poon T.W."/>
            <person name="Priest M."/>
            <person name="Roberts A."/>
            <person name="Saif S."/>
            <person name="Shea T."/>
            <person name="Sisk P."/>
            <person name="Sykes S."/>
            <person name="Wortman J."/>
            <person name="Nusbaum C."/>
            <person name="Birren B."/>
        </authorList>
    </citation>
    <scope>NUCLEOTIDE SEQUENCE [LARGE SCALE GENOMIC DNA]</scope>
    <source>
        <strain evidence="2 3">CBS 606.96</strain>
    </source>
</reference>
<proteinExistence type="predicted"/>
<feature type="compositionally biased region" description="Low complexity" evidence="1">
    <location>
        <begin position="58"/>
        <end position="77"/>
    </location>
</feature>
<dbReference type="GeneID" id="19170936"/>
<dbReference type="EMBL" id="AMGY01000005">
    <property type="protein sequence ID" value="EXJ83013.1"/>
    <property type="molecule type" value="Genomic_DNA"/>
</dbReference>
<evidence type="ECO:0000313" key="2">
    <source>
        <dbReference type="EMBL" id="EXJ83013.1"/>
    </source>
</evidence>
<dbReference type="RefSeq" id="XP_007735136.1">
    <property type="nucleotide sequence ID" value="XM_007736946.1"/>
</dbReference>
<evidence type="ECO:0000313" key="3">
    <source>
        <dbReference type="Proteomes" id="UP000019478"/>
    </source>
</evidence>
<dbReference type="OrthoDB" id="5315417at2759"/>
<evidence type="ECO:0000256" key="1">
    <source>
        <dbReference type="SAM" id="MobiDB-lite"/>
    </source>
</evidence>
<feature type="region of interest" description="Disordered" evidence="1">
    <location>
        <begin position="24"/>
        <end position="77"/>
    </location>
</feature>
<gene>
    <name evidence="2" type="ORF">A1O3_06830</name>
</gene>
<dbReference type="HOGENOM" id="CLU_041444_0_0_1"/>
<organism evidence="2 3">
    <name type="scientific">Capronia epimyces CBS 606.96</name>
    <dbReference type="NCBI Taxonomy" id="1182542"/>
    <lineage>
        <taxon>Eukaryota</taxon>
        <taxon>Fungi</taxon>
        <taxon>Dikarya</taxon>
        <taxon>Ascomycota</taxon>
        <taxon>Pezizomycotina</taxon>
        <taxon>Eurotiomycetes</taxon>
        <taxon>Chaetothyriomycetidae</taxon>
        <taxon>Chaetothyriales</taxon>
        <taxon>Herpotrichiellaceae</taxon>
        <taxon>Capronia</taxon>
    </lineage>
</organism>
<evidence type="ECO:0008006" key="4">
    <source>
        <dbReference type="Google" id="ProtNLM"/>
    </source>
</evidence>
<keyword evidence="3" id="KW-1185">Reference proteome</keyword>
<dbReference type="AlphaFoldDB" id="W9XS16"/>
<protein>
    <recommendedName>
        <fullName evidence="4">BTB domain-containing protein</fullName>
    </recommendedName>
</protein>
<accession>W9XS16</accession>
<name>W9XS16_9EURO</name>
<sequence>MVLSERGWNASERKRRFEEDLMFVSDESTKNETPERQLFNPDRPPRLLPRKRRQTLVSVPSTSSTPTRSFASPSFASPSFASPSFASPSFGSPRRKVAPKVKTEEEVTAHACLQERPMAERVKIYVGPKNRVFTVGLQDLDKSTVLKSLMNQDTTEGAYIMHPELTKINADHFQSVFQYLLMDEYVPAITSNPDGPDRLPKQLDGLTTAEDYQTEALRAGRVYVIAKGLGMASLQDLILRKITEAQYQPYGIKCHLDLAMVVFSRPEKSELLKGKINMSPGEDALEDWLVESLKDRLQAMLIHHARLFFQVANHGACAKRGFGTRIFRRKVEDWEELGGEVVAIEDDE</sequence>
<dbReference type="Proteomes" id="UP000019478">
    <property type="component" value="Unassembled WGS sequence"/>
</dbReference>